<keyword evidence="4 7" id="KW-0418">Kinase</keyword>
<evidence type="ECO:0000259" key="6">
    <source>
        <dbReference type="Pfam" id="PF00294"/>
    </source>
</evidence>
<dbReference type="InterPro" id="IPR029056">
    <property type="entry name" value="Ribokinase-like"/>
</dbReference>
<dbReference type="InterPro" id="IPR002173">
    <property type="entry name" value="Carboh/pur_kinase_PfkB_CS"/>
</dbReference>
<accession>A0A8F9XKI0</accession>
<dbReference type="SUPFAM" id="SSF53613">
    <property type="entry name" value="Ribokinase-like"/>
    <property type="match status" value="1"/>
</dbReference>
<protein>
    <submittedName>
        <fullName evidence="7">Carbohydrate kinase</fullName>
    </submittedName>
</protein>
<keyword evidence="5" id="KW-0067">ATP-binding</keyword>
<evidence type="ECO:0000256" key="4">
    <source>
        <dbReference type="ARBA" id="ARBA00022777"/>
    </source>
</evidence>
<reference evidence="7" key="1">
    <citation type="submission" date="2021-08" db="EMBL/GenBank/DDBJ databases">
        <title>Genome of a novel bacterium of the phylum Verrucomicrobia, Oleiharenicola sp. KSB-15.</title>
        <authorList>
            <person name="Chung J.-H."/>
            <person name="Ahn J.-H."/>
            <person name="Yoon Y."/>
            <person name="Kim D.-Y."/>
            <person name="An S.-H."/>
            <person name="Park I."/>
            <person name="Yeon J."/>
        </authorList>
    </citation>
    <scope>NUCLEOTIDE SEQUENCE</scope>
    <source>
        <strain evidence="7">KSB-15</strain>
    </source>
</reference>
<gene>
    <name evidence="7" type="ORF">K0B96_13040</name>
</gene>
<keyword evidence="3" id="KW-0547">Nucleotide-binding</keyword>
<dbReference type="PROSITE" id="PS00583">
    <property type="entry name" value="PFKB_KINASES_1"/>
    <property type="match status" value="1"/>
</dbReference>
<dbReference type="GO" id="GO:0005524">
    <property type="term" value="F:ATP binding"/>
    <property type="evidence" value="ECO:0007669"/>
    <property type="project" value="UniProtKB-KW"/>
</dbReference>
<evidence type="ECO:0000313" key="7">
    <source>
        <dbReference type="EMBL" id="QYM78221.1"/>
    </source>
</evidence>
<evidence type="ECO:0000256" key="2">
    <source>
        <dbReference type="ARBA" id="ARBA00022679"/>
    </source>
</evidence>
<dbReference type="Pfam" id="PF00294">
    <property type="entry name" value="PfkB"/>
    <property type="match status" value="1"/>
</dbReference>
<dbReference type="InterPro" id="IPR011611">
    <property type="entry name" value="PfkB_dom"/>
</dbReference>
<evidence type="ECO:0000256" key="5">
    <source>
        <dbReference type="ARBA" id="ARBA00022840"/>
    </source>
</evidence>
<comment type="similarity">
    <text evidence="1">Belongs to the carbohydrate kinase PfkB family.</text>
</comment>
<dbReference type="InterPro" id="IPR050306">
    <property type="entry name" value="PfkB_Carbo_kinase"/>
</dbReference>
<keyword evidence="2" id="KW-0808">Transferase</keyword>
<evidence type="ECO:0000313" key="8">
    <source>
        <dbReference type="Proteomes" id="UP000825051"/>
    </source>
</evidence>
<dbReference type="AlphaFoldDB" id="A0A8F9XKI0"/>
<dbReference type="RefSeq" id="WP_220161325.1">
    <property type="nucleotide sequence ID" value="NZ_CP080507.1"/>
</dbReference>
<evidence type="ECO:0000256" key="3">
    <source>
        <dbReference type="ARBA" id="ARBA00022741"/>
    </source>
</evidence>
<evidence type="ECO:0000256" key="1">
    <source>
        <dbReference type="ARBA" id="ARBA00010688"/>
    </source>
</evidence>
<sequence length="306" mass="32289">MSDPSPTTNPAPAGAGRRALCFGEILWDFLPDGLFPGGAPFNVAYHLHRLGLTTYPVSSVGDDVLGRELLRRLRDWKIPVDLIATDPARPTGYVRAAITATGDAHYDIVRDVAWDAIPAPTAALALAASTDVLVFGSLAARSPENRATLHRLLAALPATAWRVFDINLRAPFDDLAVVAELAAHATVLKLNAAEAARLAGATESPGSEETHARNVQQRFAVPLVVVTAADRGAGLLRDDHWHWETARPVAVADTVGAGDAFLARLIAGLLARASEPRILAAACRLGEWVAAQRGATPAYTSATPSA</sequence>
<organism evidence="7 8">
    <name type="scientific">Horticoccus luteus</name>
    <dbReference type="NCBI Taxonomy" id="2862869"/>
    <lineage>
        <taxon>Bacteria</taxon>
        <taxon>Pseudomonadati</taxon>
        <taxon>Verrucomicrobiota</taxon>
        <taxon>Opitutia</taxon>
        <taxon>Opitutales</taxon>
        <taxon>Opitutaceae</taxon>
        <taxon>Horticoccus</taxon>
    </lineage>
</organism>
<dbReference type="EMBL" id="CP080507">
    <property type="protein sequence ID" value="QYM78221.1"/>
    <property type="molecule type" value="Genomic_DNA"/>
</dbReference>
<proteinExistence type="inferred from homology"/>
<feature type="domain" description="Carbohydrate kinase PfkB" evidence="6">
    <location>
        <begin position="35"/>
        <end position="297"/>
    </location>
</feature>
<dbReference type="KEGG" id="ole:K0B96_13040"/>
<dbReference type="PANTHER" id="PTHR43085">
    <property type="entry name" value="HEXOKINASE FAMILY MEMBER"/>
    <property type="match status" value="1"/>
</dbReference>
<dbReference type="Proteomes" id="UP000825051">
    <property type="component" value="Chromosome"/>
</dbReference>
<keyword evidence="8" id="KW-1185">Reference proteome</keyword>
<name>A0A8F9XKI0_9BACT</name>
<dbReference type="PANTHER" id="PTHR43085:SF1">
    <property type="entry name" value="PSEUDOURIDINE KINASE-RELATED"/>
    <property type="match status" value="1"/>
</dbReference>
<dbReference type="GO" id="GO:0016301">
    <property type="term" value="F:kinase activity"/>
    <property type="evidence" value="ECO:0007669"/>
    <property type="project" value="UniProtKB-KW"/>
</dbReference>
<dbReference type="Gene3D" id="3.40.1190.20">
    <property type="match status" value="1"/>
</dbReference>